<proteinExistence type="predicted"/>
<dbReference type="InterPro" id="IPR047057">
    <property type="entry name" value="MerR_fam"/>
</dbReference>
<organism evidence="3 4">
    <name type="scientific">Sanguibacter biliveldensis</name>
    <dbReference type="NCBI Taxonomy" id="3030830"/>
    <lineage>
        <taxon>Bacteria</taxon>
        <taxon>Bacillati</taxon>
        <taxon>Actinomycetota</taxon>
        <taxon>Actinomycetes</taxon>
        <taxon>Micrococcales</taxon>
        <taxon>Sanguibacteraceae</taxon>
        <taxon>Sanguibacter</taxon>
    </lineage>
</organism>
<keyword evidence="4" id="KW-1185">Reference proteome</keyword>
<evidence type="ECO:0000313" key="4">
    <source>
        <dbReference type="Proteomes" id="UP001304340"/>
    </source>
</evidence>
<protein>
    <submittedName>
        <fullName evidence="3">MerR family transcriptional regulator</fullName>
    </submittedName>
</protein>
<evidence type="ECO:0000259" key="2">
    <source>
        <dbReference type="PROSITE" id="PS50937"/>
    </source>
</evidence>
<keyword evidence="1" id="KW-0238">DNA-binding</keyword>
<dbReference type="PANTHER" id="PTHR30204:SF97">
    <property type="entry name" value="MERR FAMILY REGULATORY PROTEIN"/>
    <property type="match status" value="1"/>
</dbReference>
<dbReference type="InterPro" id="IPR000551">
    <property type="entry name" value="MerR-type_HTH_dom"/>
</dbReference>
<dbReference type="PROSITE" id="PS00552">
    <property type="entry name" value="HTH_MERR_1"/>
    <property type="match status" value="1"/>
</dbReference>
<feature type="domain" description="HTH merR-type" evidence="2">
    <location>
        <begin position="1"/>
        <end position="68"/>
    </location>
</feature>
<dbReference type="PANTHER" id="PTHR30204">
    <property type="entry name" value="REDOX-CYCLING DRUG-SENSING TRANSCRIPTIONAL ACTIVATOR SOXR"/>
    <property type="match status" value="1"/>
</dbReference>
<name>A0AAF1C3W3_9MICO</name>
<gene>
    <name evidence="3" type="ORF">SANBI_001077</name>
</gene>
<dbReference type="Pfam" id="PF13411">
    <property type="entry name" value="MerR_1"/>
    <property type="match status" value="1"/>
</dbReference>
<dbReference type="Gene3D" id="1.10.1660.10">
    <property type="match status" value="1"/>
</dbReference>
<dbReference type="EMBL" id="CP138359">
    <property type="protein sequence ID" value="WPF83404.1"/>
    <property type="molecule type" value="Genomic_DNA"/>
</dbReference>
<dbReference type="GO" id="GO:0003677">
    <property type="term" value="F:DNA binding"/>
    <property type="evidence" value="ECO:0007669"/>
    <property type="project" value="UniProtKB-KW"/>
</dbReference>
<sequence length="142" mass="15366">MRIGDVAARSGVSVRSLRYYEQQGLIDSDRTAGGQRDYAEDVVDRVRLVQHFYAAGLPSRTILEILPSVDAGRATSGALELLVRERDRIASTIDDLTATLDRLREVIDHAEHSDPGHCAARGTVMSVDRAPALNLRSGAGPA</sequence>
<evidence type="ECO:0000256" key="1">
    <source>
        <dbReference type="ARBA" id="ARBA00023125"/>
    </source>
</evidence>
<dbReference type="SMART" id="SM00422">
    <property type="entry name" value="HTH_MERR"/>
    <property type="match status" value="1"/>
</dbReference>
<dbReference type="SUPFAM" id="SSF46955">
    <property type="entry name" value="Putative DNA-binding domain"/>
    <property type="match status" value="1"/>
</dbReference>
<evidence type="ECO:0000313" key="3">
    <source>
        <dbReference type="EMBL" id="WPF83404.1"/>
    </source>
</evidence>
<dbReference type="PRINTS" id="PR00040">
    <property type="entry name" value="HTHMERR"/>
</dbReference>
<dbReference type="GO" id="GO:0003700">
    <property type="term" value="F:DNA-binding transcription factor activity"/>
    <property type="evidence" value="ECO:0007669"/>
    <property type="project" value="InterPro"/>
</dbReference>
<dbReference type="Proteomes" id="UP001304340">
    <property type="component" value="Chromosome"/>
</dbReference>
<dbReference type="InterPro" id="IPR009061">
    <property type="entry name" value="DNA-bd_dom_put_sf"/>
</dbReference>
<dbReference type="RefSeq" id="WP_319159657.1">
    <property type="nucleotide sequence ID" value="NZ_CP138359.1"/>
</dbReference>
<reference evidence="4" key="1">
    <citation type="submission" date="2023-11" db="EMBL/GenBank/DDBJ databases">
        <authorList>
            <person name="Helweg L.P."/>
            <person name="Kiel A."/>
            <person name="Hitz F."/>
            <person name="Ruckert-Reed C."/>
            <person name="Busche T."/>
            <person name="Kaltschmidt B."/>
            <person name="Kaltschmidt C."/>
        </authorList>
    </citation>
    <scope>NUCLEOTIDE SEQUENCE [LARGE SCALE GENOMIC DNA]</scope>
    <source>
        <strain evidence="4">4.1</strain>
    </source>
</reference>
<dbReference type="KEGG" id="sbil:SANBI_001077"/>
<dbReference type="AlphaFoldDB" id="A0AAF1C3W3"/>
<accession>A0AAF1C3W3</accession>
<dbReference type="PROSITE" id="PS50937">
    <property type="entry name" value="HTH_MERR_2"/>
    <property type="match status" value="1"/>
</dbReference>